<reference evidence="1 2" key="1">
    <citation type="journal article" date="2019" name="Nat. Ecol. Evol.">
        <title>Megaphylogeny resolves global patterns of mushroom evolution.</title>
        <authorList>
            <person name="Varga T."/>
            <person name="Krizsan K."/>
            <person name="Foldi C."/>
            <person name="Dima B."/>
            <person name="Sanchez-Garcia M."/>
            <person name="Sanchez-Ramirez S."/>
            <person name="Szollosi G.J."/>
            <person name="Szarkandi J.G."/>
            <person name="Papp V."/>
            <person name="Albert L."/>
            <person name="Andreopoulos W."/>
            <person name="Angelini C."/>
            <person name="Antonin V."/>
            <person name="Barry K.W."/>
            <person name="Bougher N.L."/>
            <person name="Buchanan P."/>
            <person name="Buyck B."/>
            <person name="Bense V."/>
            <person name="Catcheside P."/>
            <person name="Chovatia M."/>
            <person name="Cooper J."/>
            <person name="Damon W."/>
            <person name="Desjardin D."/>
            <person name="Finy P."/>
            <person name="Geml J."/>
            <person name="Haridas S."/>
            <person name="Hughes K."/>
            <person name="Justo A."/>
            <person name="Karasinski D."/>
            <person name="Kautmanova I."/>
            <person name="Kiss B."/>
            <person name="Kocsube S."/>
            <person name="Kotiranta H."/>
            <person name="LaButti K.M."/>
            <person name="Lechner B.E."/>
            <person name="Liimatainen K."/>
            <person name="Lipzen A."/>
            <person name="Lukacs Z."/>
            <person name="Mihaltcheva S."/>
            <person name="Morgado L.N."/>
            <person name="Niskanen T."/>
            <person name="Noordeloos M.E."/>
            <person name="Ohm R.A."/>
            <person name="Ortiz-Santana B."/>
            <person name="Ovrebo C."/>
            <person name="Racz N."/>
            <person name="Riley R."/>
            <person name="Savchenko A."/>
            <person name="Shiryaev A."/>
            <person name="Soop K."/>
            <person name="Spirin V."/>
            <person name="Szebenyi C."/>
            <person name="Tomsovsky M."/>
            <person name="Tulloss R.E."/>
            <person name="Uehling J."/>
            <person name="Grigoriev I.V."/>
            <person name="Vagvolgyi C."/>
            <person name="Papp T."/>
            <person name="Martin F.M."/>
            <person name="Miettinen O."/>
            <person name="Hibbett D.S."/>
            <person name="Nagy L.G."/>
        </authorList>
    </citation>
    <scope>NUCLEOTIDE SEQUENCE [LARGE SCALE GENOMIC DNA]</scope>
    <source>
        <strain evidence="1 2">CBS 962.96</strain>
    </source>
</reference>
<name>A0A4S8L6S7_DENBC</name>
<dbReference type="Proteomes" id="UP000297245">
    <property type="component" value="Unassembled WGS sequence"/>
</dbReference>
<organism evidence="1 2">
    <name type="scientific">Dendrothele bispora (strain CBS 962.96)</name>
    <dbReference type="NCBI Taxonomy" id="1314807"/>
    <lineage>
        <taxon>Eukaryota</taxon>
        <taxon>Fungi</taxon>
        <taxon>Dikarya</taxon>
        <taxon>Basidiomycota</taxon>
        <taxon>Agaricomycotina</taxon>
        <taxon>Agaricomycetes</taxon>
        <taxon>Agaricomycetidae</taxon>
        <taxon>Agaricales</taxon>
        <taxon>Agaricales incertae sedis</taxon>
        <taxon>Dendrothele</taxon>
    </lineage>
</organism>
<keyword evidence="2" id="KW-1185">Reference proteome</keyword>
<dbReference type="AlphaFoldDB" id="A0A4S8L6S7"/>
<proteinExistence type="predicted"/>
<protein>
    <submittedName>
        <fullName evidence="1">Uncharacterized protein</fullName>
    </submittedName>
</protein>
<dbReference type="EMBL" id="ML179604">
    <property type="protein sequence ID" value="THU84347.1"/>
    <property type="molecule type" value="Genomic_DNA"/>
</dbReference>
<gene>
    <name evidence="1" type="ORF">K435DRAFT_870334</name>
</gene>
<evidence type="ECO:0000313" key="2">
    <source>
        <dbReference type="Proteomes" id="UP000297245"/>
    </source>
</evidence>
<sequence>MNGRYNLWLGLAVQAAIGPVSARLIAIESRLTDMDRTIAMLYNQTAGSGH</sequence>
<evidence type="ECO:0000313" key="1">
    <source>
        <dbReference type="EMBL" id="THU84347.1"/>
    </source>
</evidence>
<accession>A0A4S8L6S7</accession>